<keyword evidence="2" id="KW-1185">Reference proteome</keyword>
<dbReference type="SUPFAM" id="SSF56973">
    <property type="entry name" value="Aerolisin/ETX pore-forming domain"/>
    <property type="match status" value="1"/>
</dbReference>
<organism evidence="1 2">
    <name type="scientific">Streptomyces lavenduligriseus</name>
    <dbReference type="NCBI Taxonomy" id="67315"/>
    <lineage>
        <taxon>Bacteria</taxon>
        <taxon>Bacillati</taxon>
        <taxon>Actinomycetota</taxon>
        <taxon>Actinomycetes</taxon>
        <taxon>Kitasatosporales</taxon>
        <taxon>Streptomycetaceae</taxon>
        <taxon>Streptomyces</taxon>
    </lineage>
</organism>
<gene>
    <name evidence="1" type="ORF">M4438_27680</name>
</gene>
<proteinExistence type="predicted"/>
<dbReference type="Proteomes" id="UP001202052">
    <property type="component" value="Unassembled WGS sequence"/>
</dbReference>
<dbReference type="EMBL" id="JAMCCK010000041">
    <property type="protein sequence ID" value="MCL3997234.1"/>
    <property type="molecule type" value="Genomic_DNA"/>
</dbReference>
<name>A0ABT0P0I0_9ACTN</name>
<dbReference type="Gene3D" id="2.170.15.10">
    <property type="entry name" value="Proaerolysin, chain A, domain 3"/>
    <property type="match status" value="1"/>
</dbReference>
<protein>
    <submittedName>
        <fullName evidence="1">Uncharacterized protein</fullName>
    </submittedName>
</protein>
<comment type="caution">
    <text evidence="1">The sequence shown here is derived from an EMBL/GenBank/DDBJ whole genome shotgun (WGS) entry which is preliminary data.</text>
</comment>
<dbReference type="RefSeq" id="WP_249492121.1">
    <property type="nucleotide sequence ID" value="NZ_JAMCCK010000041.1"/>
</dbReference>
<evidence type="ECO:0000313" key="2">
    <source>
        <dbReference type="Proteomes" id="UP001202052"/>
    </source>
</evidence>
<evidence type="ECO:0000313" key="1">
    <source>
        <dbReference type="EMBL" id="MCL3997234.1"/>
    </source>
</evidence>
<accession>A0ABT0P0I0</accession>
<reference evidence="1 2" key="1">
    <citation type="submission" date="2022-05" db="EMBL/GenBank/DDBJ databases">
        <title>Genome Resource of Streptomyces lavenduligriseus GA1-1, a Strain with Broad-Spectrum Antifungal Activity against Phytopathogenic Fungi.</title>
        <authorList>
            <person name="Qi D."/>
        </authorList>
    </citation>
    <scope>NUCLEOTIDE SEQUENCE [LARGE SCALE GENOMIC DNA]</scope>
    <source>
        <strain evidence="1 2">GA1-1</strain>
    </source>
</reference>
<sequence>MTSPPLGDYNVLPLDHKDMPPYIPPKTMDLARCPDASPLAFTEDQLHITWDLQVTRSEAEKTLPLADAYTRMENLWTWRRDQVDHVHQNWDELPKWDTNWGGYSKKRRAAWISVLPAGFIGTLVAQAPLVHHSTAQQGPATETWETQYAVTVSSTTTEGYEFGLSAEAGVNAKGVDTKRTASFKWSKSTTDTTSVTKSDKYAKTVPVAKDYWGRQDVRACAGVYTGWLVYRYKRENETDRLAVYPMRAPVHVPGVVDPVATHHMSCPVNKLTPEENRLMQEQARLTAELSADGHRPHDPSGLQEKIDRLSEIRDRLTSL</sequence>